<sequence>MCTSWVFTWDFIIMVVSGLYLNEPVPVTRVSIRMFKSPVCFTATHYYPLSPEIPSDRVNLK</sequence>
<reference evidence="1" key="2">
    <citation type="journal article" date="2015" name="Fish Shellfish Immunol.">
        <title>Early steps in the European eel (Anguilla anguilla)-Vibrio vulnificus interaction in the gills: Role of the RtxA13 toxin.</title>
        <authorList>
            <person name="Callol A."/>
            <person name="Pajuelo D."/>
            <person name="Ebbesson L."/>
            <person name="Teles M."/>
            <person name="MacKenzie S."/>
            <person name="Amaro C."/>
        </authorList>
    </citation>
    <scope>NUCLEOTIDE SEQUENCE</scope>
</reference>
<protein>
    <submittedName>
        <fullName evidence="1">Uncharacterized protein</fullName>
    </submittedName>
</protein>
<name>A0A0E9WPG1_ANGAN</name>
<accession>A0A0E9WPG1</accession>
<dbReference type="EMBL" id="GBXM01016386">
    <property type="protein sequence ID" value="JAH92191.1"/>
    <property type="molecule type" value="Transcribed_RNA"/>
</dbReference>
<reference evidence="1" key="1">
    <citation type="submission" date="2014-11" db="EMBL/GenBank/DDBJ databases">
        <authorList>
            <person name="Amaro Gonzalez C."/>
        </authorList>
    </citation>
    <scope>NUCLEOTIDE SEQUENCE</scope>
</reference>
<dbReference type="AlphaFoldDB" id="A0A0E9WPG1"/>
<organism evidence="1">
    <name type="scientific">Anguilla anguilla</name>
    <name type="common">European freshwater eel</name>
    <name type="synonym">Muraena anguilla</name>
    <dbReference type="NCBI Taxonomy" id="7936"/>
    <lineage>
        <taxon>Eukaryota</taxon>
        <taxon>Metazoa</taxon>
        <taxon>Chordata</taxon>
        <taxon>Craniata</taxon>
        <taxon>Vertebrata</taxon>
        <taxon>Euteleostomi</taxon>
        <taxon>Actinopterygii</taxon>
        <taxon>Neopterygii</taxon>
        <taxon>Teleostei</taxon>
        <taxon>Anguilliformes</taxon>
        <taxon>Anguillidae</taxon>
        <taxon>Anguilla</taxon>
    </lineage>
</organism>
<evidence type="ECO:0000313" key="1">
    <source>
        <dbReference type="EMBL" id="JAH92191.1"/>
    </source>
</evidence>
<proteinExistence type="predicted"/>